<dbReference type="EMBL" id="JAAVJH010000003">
    <property type="protein sequence ID" value="NJR78337.1"/>
    <property type="molecule type" value="Genomic_DNA"/>
</dbReference>
<evidence type="ECO:0000259" key="2">
    <source>
        <dbReference type="PROSITE" id="PS50404"/>
    </source>
</evidence>
<dbReference type="RefSeq" id="WP_168133835.1">
    <property type="nucleotide sequence ID" value="NZ_JAAVJH010000003.1"/>
</dbReference>
<dbReference type="EC" id="5.2.1.2" evidence="4"/>
<keyword evidence="5" id="KW-1185">Reference proteome</keyword>
<dbReference type="Pfam" id="PF13409">
    <property type="entry name" value="GST_N_2"/>
    <property type="match status" value="1"/>
</dbReference>
<organism evidence="4 5">
    <name type="scientific">Sphingomonas corticis</name>
    <dbReference type="NCBI Taxonomy" id="2722791"/>
    <lineage>
        <taxon>Bacteria</taxon>
        <taxon>Pseudomonadati</taxon>
        <taxon>Pseudomonadota</taxon>
        <taxon>Alphaproteobacteria</taxon>
        <taxon>Sphingomonadales</taxon>
        <taxon>Sphingomonadaceae</taxon>
        <taxon>Sphingomonas</taxon>
    </lineage>
</organism>
<protein>
    <submittedName>
        <fullName evidence="4">Maleylacetoacetate isomerase</fullName>
        <ecNumber evidence="4">5.2.1.2</ecNumber>
    </submittedName>
</protein>
<dbReference type="PROSITE" id="PS50405">
    <property type="entry name" value="GST_CTER"/>
    <property type="match status" value="1"/>
</dbReference>
<comment type="caution">
    <text evidence="4">The sequence shown here is derived from an EMBL/GenBank/DDBJ whole genome shotgun (WGS) entry which is preliminary data.</text>
</comment>
<keyword evidence="4" id="KW-0413">Isomerase</keyword>
<dbReference type="CDD" id="cd03042">
    <property type="entry name" value="GST_N_Zeta"/>
    <property type="match status" value="1"/>
</dbReference>
<feature type="domain" description="GST N-terminal" evidence="2">
    <location>
        <begin position="2"/>
        <end position="83"/>
    </location>
</feature>
<comment type="similarity">
    <text evidence="1">Belongs to the GST superfamily. Zeta family.</text>
</comment>
<dbReference type="SFLD" id="SFLDG00358">
    <property type="entry name" value="Main_(cytGST)"/>
    <property type="match status" value="1"/>
</dbReference>
<proteinExistence type="inferred from homology"/>
<dbReference type="InterPro" id="IPR005955">
    <property type="entry name" value="GST_Zeta"/>
</dbReference>
<accession>A0ABX1CPP7</accession>
<dbReference type="InterPro" id="IPR034333">
    <property type="entry name" value="GST_Zeta_N"/>
</dbReference>
<name>A0ABX1CPP7_9SPHN</name>
<dbReference type="InterPro" id="IPR004045">
    <property type="entry name" value="Glutathione_S-Trfase_N"/>
</dbReference>
<dbReference type="PROSITE" id="PS50404">
    <property type="entry name" value="GST_NTER"/>
    <property type="match status" value="1"/>
</dbReference>
<dbReference type="PANTHER" id="PTHR42673:SF4">
    <property type="entry name" value="MALEYLACETOACETATE ISOMERASE"/>
    <property type="match status" value="1"/>
</dbReference>
<dbReference type="InterPro" id="IPR040079">
    <property type="entry name" value="Glutathione_S-Trfase"/>
</dbReference>
<dbReference type="PANTHER" id="PTHR42673">
    <property type="entry name" value="MALEYLACETOACETATE ISOMERASE"/>
    <property type="match status" value="1"/>
</dbReference>
<dbReference type="Proteomes" id="UP000732399">
    <property type="component" value="Unassembled WGS sequence"/>
</dbReference>
<evidence type="ECO:0000256" key="1">
    <source>
        <dbReference type="ARBA" id="ARBA00010007"/>
    </source>
</evidence>
<evidence type="ECO:0000313" key="5">
    <source>
        <dbReference type="Proteomes" id="UP000732399"/>
    </source>
</evidence>
<dbReference type="Gene3D" id="1.20.1050.10">
    <property type="match status" value="1"/>
</dbReference>
<dbReference type="SUPFAM" id="SSF52833">
    <property type="entry name" value="Thioredoxin-like"/>
    <property type="match status" value="1"/>
</dbReference>
<dbReference type="SFLD" id="SFLDS00019">
    <property type="entry name" value="Glutathione_Transferase_(cytos"/>
    <property type="match status" value="1"/>
</dbReference>
<dbReference type="InterPro" id="IPR036282">
    <property type="entry name" value="Glutathione-S-Trfase_C_sf"/>
</dbReference>
<dbReference type="InterPro" id="IPR036249">
    <property type="entry name" value="Thioredoxin-like_sf"/>
</dbReference>
<sequence>MSAPVLHGYYRSTASWRVRIALALKGVDHADAFRHLRKGEQRDADFLALNPQGLVPALAVDGAVLTQSLAICEYLDEMYADPPLLPAAPVARARVRAAAQAIACDIHPVQNLKVLQRLRALGVDADAWARETIDDGLAAVDALLRAEAGPFAFGAQVTLADLCLVPQLYNARRFGVDLRWPRLLAIEAACGALDAFRRAAPENQPDAE</sequence>
<feature type="domain" description="GST C-terminal" evidence="3">
    <location>
        <begin position="88"/>
        <end position="208"/>
    </location>
</feature>
<dbReference type="Pfam" id="PF13410">
    <property type="entry name" value="GST_C_2"/>
    <property type="match status" value="1"/>
</dbReference>
<dbReference type="CDD" id="cd03191">
    <property type="entry name" value="GST_C_Zeta"/>
    <property type="match status" value="1"/>
</dbReference>
<dbReference type="InterPro" id="IPR010987">
    <property type="entry name" value="Glutathione-S-Trfase_C-like"/>
</dbReference>
<evidence type="ECO:0000313" key="4">
    <source>
        <dbReference type="EMBL" id="NJR78337.1"/>
    </source>
</evidence>
<gene>
    <name evidence="4" type="primary">maiA</name>
    <name evidence="4" type="ORF">HBH26_06855</name>
</gene>
<dbReference type="GO" id="GO:0016034">
    <property type="term" value="F:maleylacetoacetate isomerase activity"/>
    <property type="evidence" value="ECO:0007669"/>
    <property type="project" value="UniProtKB-EC"/>
</dbReference>
<dbReference type="SUPFAM" id="SSF47616">
    <property type="entry name" value="GST C-terminal domain-like"/>
    <property type="match status" value="1"/>
</dbReference>
<dbReference type="NCBIfam" id="TIGR01262">
    <property type="entry name" value="maiA"/>
    <property type="match status" value="1"/>
</dbReference>
<dbReference type="InterPro" id="IPR034330">
    <property type="entry name" value="GST_Zeta_C"/>
</dbReference>
<evidence type="ECO:0000259" key="3">
    <source>
        <dbReference type="PROSITE" id="PS50405"/>
    </source>
</evidence>
<reference evidence="4 5" key="1">
    <citation type="submission" date="2020-03" db="EMBL/GenBank/DDBJ databases">
        <authorList>
            <person name="Wang L."/>
            <person name="He N."/>
            <person name="Li Y."/>
            <person name="Fang Y."/>
            <person name="Zhang F."/>
        </authorList>
    </citation>
    <scope>NUCLEOTIDE SEQUENCE [LARGE SCALE GENOMIC DNA]</scope>
    <source>
        <strain evidence="4 5">36D10-4-7</strain>
    </source>
</reference>
<dbReference type="Gene3D" id="3.40.30.10">
    <property type="entry name" value="Glutaredoxin"/>
    <property type="match status" value="1"/>
</dbReference>